<dbReference type="InterPro" id="IPR036390">
    <property type="entry name" value="WH_DNA-bd_sf"/>
</dbReference>
<feature type="compositionally biased region" description="Basic residues" evidence="1">
    <location>
        <begin position="185"/>
        <end position="194"/>
    </location>
</feature>
<dbReference type="Gene3D" id="1.10.10.10">
    <property type="entry name" value="Winged helix-like DNA-binding domain superfamily/Winged helix DNA-binding domain"/>
    <property type="match status" value="1"/>
</dbReference>
<sequence length="299" mass="31815">MNASSSLDARSLAHRLNAVGHALHHRLFEQLRASDLDPRTIAILSVIDGRLDAPWVSDRIARGGKRVTALAERGWIARVDDAWTLTDDGRAALDRVDAERASLLADLPADELAQLNTSLDAVADALGVDATDSGPRGFRGGRGGFGPGFGPGFGRGFGPGFGPELRGRGDHAGFERGEHAERGHGRPGHRGRFARSHERHGELAGFERGERAGFERDAHTGHGRRGDHAGFSSGDGHGDPRGRGACGRHGHGAHRDGEHRHGGSHRAHRAAQRAFERGFDAGFVRGREVSASGEPSASE</sequence>
<accession>E8NB79</accession>
<evidence type="ECO:0000256" key="1">
    <source>
        <dbReference type="SAM" id="MobiDB-lite"/>
    </source>
</evidence>
<dbReference type="InterPro" id="IPR036388">
    <property type="entry name" value="WH-like_DNA-bd_sf"/>
</dbReference>
<dbReference type="Proteomes" id="UP000008975">
    <property type="component" value="Chromosome"/>
</dbReference>
<proteinExistence type="predicted"/>
<gene>
    <name evidence="2" type="ordered locus">MTES_1762</name>
</gene>
<dbReference type="AlphaFoldDB" id="E8NB79"/>
<feature type="compositionally biased region" description="Basic and acidic residues" evidence="1">
    <location>
        <begin position="195"/>
        <end position="228"/>
    </location>
</feature>
<organism evidence="2 3">
    <name type="scientific">Microbacterium testaceum (strain StLB037)</name>
    <dbReference type="NCBI Taxonomy" id="979556"/>
    <lineage>
        <taxon>Bacteria</taxon>
        <taxon>Bacillati</taxon>
        <taxon>Actinomycetota</taxon>
        <taxon>Actinomycetes</taxon>
        <taxon>Micrococcales</taxon>
        <taxon>Microbacteriaceae</taxon>
        <taxon>Microbacterium</taxon>
    </lineage>
</organism>
<dbReference type="KEGG" id="mts:MTES_1762"/>
<dbReference type="EMBL" id="AP012052">
    <property type="protein sequence ID" value="BAJ74726.1"/>
    <property type="molecule type" value="Genomic_DNA"/>
</dbReference>
<dbReference type="eggNOG" id="COG1846">
    <property type="taxonomic scope" value="Bacteria"/>
</dbReference>
<dbReference type="SUPFAM" id="SSF46785">
    <property type="entry name" value="Winged helix' DNA-binding domain"/>
    <property type="match status" value="1"/>
</dbReference>
<feature type="compositionally biased region" description="Gly residues" evidence="1">
    <location>
        <begin position="137"/>
        <end position="161"/>
    </location>
</feature>
<protein>
    <submittedName>
        <fullName evidence="2">Uncharacterized protein</fullName>
    </submittedName>
</protein>
<name>E8NB79_MICTS</name>
<dbReference type="RefSeq" id="WP_013584851.1">
    <property type="nucleotide sequence ID" value="NC_015125.1"/>
</dbReference>
<reference evidence="2 3" key="1">
    <citation type="journal article" date="2011" name="J. Bacteriol.">
        <title>Genome sequence of Microbacterium testaceum StLB037, an N-acylhomoserine lactone-degrading bacterium isolated from potato leaves.</title>
        <authorList>
            <person name="Morohoshi T."/>
            <person name="Wang W.-Z."/>
            <person name="Someya N."/>
            <person name="Ikeda T."/>
        </authorList>
    </citation>
    <scope>NUCLEOTIDE SEQUENCE [LARGE SCALE GENOMIC DNA]</scope>
    <source>
        <strain evidence="2 3">StLB037</strain>
    </source>
</reference>
<evidence type="ECO:0000313" key="2">
    <source>
        <dbReference type="EMBL" id="BAJ74726.1"/>
    </source>
</evidence>
<feature type="compositionally biased region" description="Basic and acidic residues" evidence="1">
    <location>
        <begin position="165"/>
        <end position="184"/>
    </location>
</feature>
<reference key="2">
    <citation type="submission" date="2011-02" db="EMBL/GenBank/DDBJ databases">
        <title>Genome sequence of Microbacterium testaceum StLB037.</title>
        <authorList>
            <person name="Morohoshi T."/>
            <person name="Wang W.Z."/>
            <person name="Someya N."/>
            <person name="Ikeda T."/>
        </authorList>
    </citation>
    <scope>NUCLEOTIDE SEQUENCE</scope>
    <source>
        <strain>StLB037</strain>
    </source>
</reference>
<evidence type="ECO:0000313" key="3">
    <source>
        <dbReference type="Proteomes" id="UP000008975"/>
    </source>
</evidence>
<feature type="region of interest" description="Disordered" evidence="1">
    <location>
        <begin position="133"/>
        <end position="270"/>
    </location>
</feature>
<dbReference type="HOGENOM" id="CLU_930045_0_0_11"/>